<accession>A0A9X0R8U3</accession>
<evidence type="ECO:0000313" key="1">
    <source>
        <dbReference type="EMBL" id="MBC5850966.1"/>
    </source>
</evidence>
<dbReference type="GO" id="GO:0005829">
    <property type="term" value="C:cytosol"/>
    <property type="evidence" value="ECO:0007669"/>
    <property type="project" value="TreeGrafter"/>
</dbReference>
<dbReference type="GO" id="GO:0006935">
    <property type="term" value="P:chemotaxis"/>
    <property type="evidence" value="ECO:0007669"/>
    <property type="project" value="InterPro"/>
</dbReference>
<dbReference type="OrthoDB" id="9790406at2"/>
<keyword evidence="2" id="KW-1185">Reference proteome</keyword>
<dbReference type="InterPro" id="IPR002545">
    <property type="entry name" value="CheW-lke_dom"/>
</dbReference>
<dbReference type="Pfam" id="PF01584">
    <property type="entry name" value="CheW"/>
    <property type="match status" value="1"/>
</dbReference>
<comment type="caution">
    <text evidence="1">The sequence shown here is derived from an EMBL/GenBank/DDBJ whole genome shotgun (WGS) entry which is preliminary data.</text>
</comment>
<dbReference type="InterPro" id="IPR036061">
    <property type="entry name" value="CheW-like_dom_sf"/>
</dbReference>
<dbReference type="SMART" id="SM00260">
    <property type="entry name" value="CheW"/>
    <property type="match status" value="1"/>
</dbReference>
<reference evidence="1" key="1">
    <citation type="submission" date="2020-08" db="EMBL/GenBank/DDBJ databases">
        <title>Genome Sequencing and Pan-Genome Analysis of Migratory bird Vibrio Strains, Inner Mongolia.</title>
        <authorList>
            <person name="Zheng L."/>
        </authorList>
    </citation>
    <scope>NUCLEOTIDE SEQUENCE</scope>
    <source>
        <strain evidence="1">M13F</strain>
    </source>
</reference>
<dbReference type="AlphaFoldDB" id="A0A9X0R8U3"/>
<gene>
    <name evidence="1" type="ORF">H8Q88_08300</name>
</gene>
<dbReference type="InterPro" id="IPR039315">
    <property type="entry name" value="CheW"/>
</dbReference>
<dbReference type="Gene3D" id="2.30.30.40">
    <property type="entry name" value="SH3 Domains"/>
    <property type="match status" value="1"/>
</dbReference>
<dbReference type="RefSeq" id="WP_110166926.1">
    <property type="nucleotide sequence ID" value="NZ_CAWQCL010000001.1"/>
</dbReference>
<sequence length="173" mass="19308">MMGQLATPNLATSINDQQYLTFLLNGEMYAFAILNVKEILEYGKVTPIPRMPKFIQGVINLRGEVVPVINLAHRFQIEARAITKRTCIVIIEVDTDDQRQDLGVLVDSVSEVIDIPMSDIRAAPAFSCQIRTDFIRAMAQLQDNFVIILAEDKVLSVDELAMVDKVAKELGKS</sequence>
<dbReference type="PROSITE" id="PS50851">
    <property type="entry name" value="CHEW"/>
    <property type="match status" value="1"/>
</dbReference>
<name>A0A9X0R8U3_VIBME</name>
<dbReference type="GO" id="GO:0007165">
    <property type="term" value="P:signal transduction"/>
    <property type="evidence" value="ECO:0007669"/>
    <property type="project" value="InterPro"/>
</dbReference>
<dbReference type="PANTHER" id="PTHR22617:SF41">
    <property type="entry name" value="CHEMOTAXIS SIGNAL TRANSDUCTION SYSTEM ADAPTOR PROTEIN CHEW"/>
    <property type="match status" value="1"/>
</dbReference>
<organism evidence="1 2">
    <name type="scientific">Vibrio metschnikovii</name>
    <dbReference type="NCBI Taxonomy" id="28172"/>
    <lineage>
        <taxon>Bacteria</taxon>
        <taxon>Pseudomonadati</taxon>
        <taxon>Pseudomonadota</taxon>
        <taxon>Gammaproteobacteria</taxon>
        <taxon>Vibrionales</taxon>
        <taxon>Vibrionaceae</taxon>
        <taxon>Vibrio</taxon>
    </lineage>
</organism>
<dbReference type="GeneID" id="79887818"/>
<protein>
    <submittedName>
        <fullName evidence="1">Purine-binding chemotaxis protein CheW</fullName>
    </submittedName>
</protein>
<dbReference type="Gene3D" id="2.40.50.180">
    <property type="entry name" value="CheA-289, Domain 4"/>
    <property type="match status" value="1"/>
</dbReference>
<evidence type="ECO:0000313" key="2">
    <source>
        <dbReference type="Proteomes" id="UP000615796"/>
    </source>
</evidence>
<dbReference type="Proteomes" id="UP000615796">
    <property type="component" value="Unassembled WGS sequence"/>
</dbReference>
<dbReference type="EMBL" id="JACRUP010000004">
    <property type="protein sequence ID" value="MBC5850966.1"/>
    <property type="molecule type" value="Genomic_DNA"/>
</dbReference>
<proteinExistence type="predicted"/>
<dbReference type="SUPFAM" id="SSF50341">
    <property type="entry name" value="CheW-like"/>
    <property type="match status" value="1"/>
</dbReference>
<dbReference type="PANTHER" id="PTHR22617">
    <property type="entry name" value="CHEMOTAXIS SENSOR HISTIDINE KINASE-RELATED"/>
    <property type="match status" value="1"/>
</dbReference>